<name>A0A811BMP5_9VIRU</name>
<evidence type="ECO:0000313" key="2">
    <source>
        <dbReference type="EMBL" id="BCU03329.1"/>
    </source>
</evidence>
<proteinExistence type="predicted"/>
<reference evidence="2" key="1">
    <citation type="submission" date="2021-04" db="EMBL/GenBank/DDBJ databases">
        <title>Draft Genome Sequence of Pandoravirus japonicus, Isolated from the Sabaishi River of Niigata, Japan.</title>
        <authorList>
            <person name="Hosokawa N."/>
            <person name="Takahashi H."/>
            <person name="Aoki K."/>
            <person name="Takemura M."/>
        </authorList>
    </citation>
    <scope>NUCLEOTIDE SEQUENCE</scope>
</reference>
<keyword evidence="1" id="KW-0812">Transmembrane</keyword>
<dbReference type="EMBL" id="LC625835">
    <property type="protein sequence ID" value="BCU03329.1"/>
    <property type="molecule type" value="Genomic_DNA"/>
</dbReference>
<organism evidence="2 3">
    <name type="scientific">Pandoravirus japonicus</name>
    <dbReference type="NCBI Taxonomy" id="2823154"/>
    <lineage>
        <taxon>Viruses</taxon>
        <taxon>Pandoravirus</taxon>
    </lineage>
</organism>
<feature type="transmembrane region" description="Helical" evidence="1">
    <location>
        <begin position="103"/>
        <end position="122"/>
    </location>
</feature>
<sequence length="195" mass="22244">MTRDEENGVGLPLRFGGDAVAVALRRRWGSVDDIKGNKAVDLDAAGERPRRILWLGRCGLDRLGRVPWWSAGFPTIHGHNNGVPFYAPASCTGKWRWWTRKEIVMWLARFCVLCLVFFFSGARFTRTKAVAVFAGAARCLSRSLCGARYDGPPHRRSLFSFFFLRTCLFCHLRLVRRDWPMILCFSIRAQSEGED</sequence>
<evidence type="ECO:0000313" key="3">
    <source>
        <dbReference type="Proteomes" id="UP001253637"/>
    </source>
</evidence>
<accession>A0A811BMP5</accession>
<evidence type="ECO:0000256" key="1">
    <source>
        <dbReference type="SAM" id="Phobius"/>
    </source>
</evidence>
<dbReference type="Proteomes" id="UP001253637">
    <property type="component" value="Segment"/>
</dbReference>
<keyword evidence="1" id="KW-1133">Transmembrane helix</keyword>
<keyword evidence="1" id="KW-0472">Membrane</keyword>
<protein>
    <submittedName>
        <fullName evidence="2">Uncharacterized protein</fullName>
    </submittedName>
</protein>